<dbReference type="InterPro" id="IPR001079">
    <property type="entry name" value="Galectin_CRD"/>
</dbReference>
<gene>
    <name evidence="5" type="ORF">ElyMa_001697800</name>
</gene>
<dbReference type="InterPro" id="IPR013320">
    <property type="entry name" value="ConA-like_dom_sf"/>
</dbReference>
<dbReference type="EMBL" id="BMAT01003453">
    <property type="protein sequence ID" value="GFS25839.1"/>
    <property type="molecule type" value="Genomic_DNA"/>
</dbReference>
<comment type="caution">
    <text evidence="5">The sequence shown here is derived from an EMBL/GenBank/DDBJ whole genome shotgun (WGS) entry which is preliminary data.</text>
</comment>
<dbReference type="Proteomes" id="UP000762676">
    <property type="component" value="Unassembled WGS sequence"/>
</dbReference>
<accession>A0AAV4JUU6</accession>
<keyword evidence="1 2" id="KW-0430">Lectin</keyword>
<dbReference type="SMART" id="SM00908">
    <property type="entry name" value="Gal-bind_lectin"/>
    <property type="match status" value="1"/>
</dbReference>
<evidence type="ECO:0000259" key="4">
    <source>
        <dbReference type="PROSITE" id="PS51304"/>
    </source>
</evidence>
<feature type="domain" description="Galectin" evidence="4">
    <location>
        <begin position="127"/>
        <end position="252"/>
    </location>
</feature>
<dbReference type="Pfam" id="PF00337">
    <property type="entry name" value="Gal-bind_lectin"/>
    <property type="match status" value="1"/>
</dbReference>
<evidence type="ECO:0000256" key="2">
    <source>
        <dbReference type="RuleBase" id="RU102079"/>
    </source>
</evidence>
<organism evidence="5 6">
    <name type="scientific">Elysia marginata</name>
    <dbReference type="NCBI Taxonomy" id="1093978"/>
    <lineage>
        <taxon>Eukaryota</taxon>
        <taxon>Metazoa</taxon>
        <taxon>Spiralia</taxon>
        <taxon>Lophotrochozoa</taxon>
        <taxon>Mollusca</taxon>
        <taxon>Gastropoda</taxon>
        <taxon>Heterobranchia</taxon>
        <taxon>Euthyneura</taxon>
        <taxon>Panpulmonata</taxon>
        <taxon>Sacoglossa</taxon>
        <taxon>Placobranchoidea</taxon>
        <taxon>Plakobranchidae</taxon>
        <taxon>Elysia</taxon>
    </lineage>
</organism>
<evidence type="ECO:0000313" key="5">
    <source>
        <dbReference type="EMBL" id="GFS25839.1"/>
    </source>
</evidence>
<evidence type="ECO:0000256" key="1">
    <source>
        <dbReference type="ARBA" id="ARBA00022734"/>
    </source>
</evidence>
<proteinExistence type="predicted"/>
<name>A0AAV4JUU6_9GAST</name>
<feature type="chain" id="PRO_5043461547" description="Galectin" evidence="3">
    <location>
        <begin position="35"/>
        <end position="252"/>
    </location>
</feature>
<dbReference type="Gene3D" id="2.60.120.200">
    <property type="match status" value="1"/>
</dbReference>
<evidence type="ECO:0000256" key="3">
    <source>
        <dbReference type="SAM" id="SignalP"/>
    </source>
</evidence>
<dbReference type="AlphaFoldDB" id="A0AAV4JUU6"/>
<dbReference type="PROSITE" id="PS51304">
    <property type="entry name" value="GALECTIN"/>
    <property type="match status" value="1"/>
</dbReference>
<reference evidence="5 6" key="1">
    <citation type="journal article" date="2021" name="Elife">
        <title>Chloroplast acquisition without the gene transfer in kleptoplastic sea slugs, Plakobranchus ocellatus.</title>
        <authorList>
            <person name="Maeda T."/>
            <person name="Takahashi S."/>
            <person name="Yoshida T."/>
            <person name="Shimamura S."/>
            <person name="Takaki Y."/>
            <person name="Nagai Y."/>
            <person name="Toyoda A."/>
            <person name="Suzuki Y."/>
            <person name="Arimoto A."/>
            <person name="Ishii H."/>
            <person name="Satoh N."/>
            <person name="Nishiyama T."/>
            <person name="Hasebe M."/>
            <person name="Maruyama T."/>
            <person name="Minagawa J."/>
            <person name="Obokata J."/>
            <person name="Shigenobu S."/>
        </authorList>
    </citation>
    <scope>NUCLEOTIDE SEQUENCE [LARGE SCALE GENOMIC DNA]</scope>
</reference>
<keyword evidence="6" id="KW-1185">Reference proteome</keyword>
<keyword evidence="3" id="KW-0732">Signal</keyword>
<sequence>MAHSRYDQQPVLRTSACVAIFLLICAKTYHCASSVPNYCPLTPTILSSHFGSPVLEECTTVDGGSAFLCSIQCSASASCKAVVTPSCNLSGHCTTCLHCNKLTKVDFGMSNVQFFLHTREIGKNTDGVRFPNSQLIAGQPLLAEIFLAGTRAIFTFVSTVGHSVFLIEIRFDEGSVVANSYIGYRWGAEDRYTPHFNFHQGQTISMFCVVTSTAYELYFDRVLFKYFPHRFSISVVSDFVVNSESNIVSFRL</sequence>
<dbReference type="SUPFAM" id="SSF49899">
    <property type="entry name" value="Concanavalin A-like lectins/glucanases"/>
    <property type="match status" value="1"/>
</dbReference>
<evidence type="ECO:0000313" key="6">
    <source>
        <dbReference type="Proteomes" id="UP000762676"/>
    </source>
</evidence>
<dbReference type="GO" id="GO:0030246">
    <property type="term" value="F:carbohydrate binding"/>
    <property type="evidence" value="ECO:0007669"/>
    <property type="project" value="UniProtKB-UniRule"/>
</dbReference>
<protein>
    <recommendedName>
        <fullName evidence="2">Galectin</fullName>
    </recommendedName>
</protein>
<feature type="signal peptide" evidence="3">
    <location>
        <begin position="1"/>
        <end position="34"/>
    </location>
</feature>
<dbReference type="SMART" id="SM00276">
    <property type="entry name" value="GLECT"/>
    <property type="match status" value="1"/>
</dbReference>